<reference evidence="1" key="1">
    <citation type="submission" date="2020-03" db="EMBL/GenBank/DDBJ databases">
        <title>The deep terrestrial virosphere.</title>
        <authorList>
            <person name="Holmfeldt K."/>
            <person name="Nilsson E."/>
            <person name="Simone D."/>
            <person name="Lopez-Fernandez M."/>
            <person name="Wu X."/>
            <person name="de Brujin I."/>
            <person name="Lundin D."/>
            <person name="Andersson A."/>
            <person name="Bertilsson S."/>
            <person name="Dopson M."/>
        </authorList>
    </citation>
    <scope>NUCLEOTIDE SEQUENCE</scope>
    <source>
        <strain evidence="2">MM415A01289</strain>
        <strain evidence="1">TM448A01177</strain>
    </source>
</reference>
<dbReference type="AlphaFoldDB" id="A0A6H1ZNH8"/>
<dbReference type="EMBL" id="MT144107">
    <property type="protein sequence ID" value="QJA48877.1"/>
    <property type="molecule type" value="Genomic_DNA"/>
</dbReference>
<organism evidence="1">
    <name type="scientific">viral metagenome</name>
    <dbReference type="NCBI Taxonomy" id="1070528"/>
    <lineage>
        <taxon>unclassified sequences</taxon>
        <taxon>metagenomes</taxon>
        <taxon>organismal metagenomes</taxon>
    </lineage>
</organism>
<name>A0A6H1ZNH8_9ZZZZ</name>
<evidence type="ECO:0000313" key="1">
    <source>
        <dbReference type="EMBL" id="QJA48877.1"/>
    </source>
</evidence>
<sequence>MKLSVLERITLQNLLPAKGSYTNLKLLRVAREALSFTDAEHKVLNFRQEGEGDKTRTVWNIQQLVDKRTNLPIKGESDFIMKMVNANPENYEMRPILEDANINLGEVVTHMIIKELKSLEEKELLDQTLFTLFEKFIVSNQSEPLKIVK</sequence>
<evidence type="ECO:0000313" key="2">
    <source>
        <dbReference type="EMBL" id="QJA77519.1"/>
    </source>
</evidence>
<gene>
    <name evidence="2" type="ORF">MM415A01289_0005</name>
    <name evidence="1" type="ORF">TM448A01177_0005</name>
</gene>
<dbReference type="EMBL" id="MT142287">
    <property type="protein sequence ID" value="QJA77519.1"/>
    <property type="molecule type" value="Genomic_DNA"/>
</dbReference>
<accession>A0A6H1ZNH8</accession>
<protein>
    <submittedName>
        <fullName evidence="1">Uncharacterized protein</fullName>
    </submittedName>
</protein>
<proteinExistence type="predicted"/>